<dbReference type="STRING" id="86259.A0A4Z1NSB2"/>
<evidence type="ECO:0000313" key="3">
    <source>
        <dbReference type="EMBL" id="TID13810.1"/>
    </source>
</evidence>
<comment type="caution">
    <text evidence="3">The sequence shown here is derived from an EMBL/GenBank/DDBJ whole genome shotgun (WGS) entry which is preliminary data.</text>
</comment>
<dbReference type="InterPro" id="IPR046341">
    <property type="entry name" value="SET_dom_sf"/>
</dbReference>
<sequence length="235" mass="26313">MGGGGKQEVLDTGLNNGQTPVELRKIESNMTMDRVAGLELRLDTPKGRGIFTSIPIPHHTIIETCPILVLPSTDPGRSTESTLYHYTYNWPVTRGTKTTIEQAIILGLGSMFNHSTLHQNVGWERDIARGVVVYKALRDINEGEELCQSHYPTKSPLLDESPTESLHLLVNLHHHPSRLFSCSPSITPQEEHRAKYCPTGISYGDRLWFKDTDATTSEDEDEDEEDYLGNIQIDS</sequence>
<keyword evidence="4" id="KW-1185">Reference proteome</keyword>
<gene>
    <name evidence="3" type="ORF">E6O75_ATG01788</name>
</gene>
<dbReference type="GO" id="GO:0008168">
    <property type="term" value="F:methyltransferase activity"/>
    <property type="evidence" value="ECO:0007669"/>
    <property type="project" value="UniProtKB-KW"/>
</dbReference>
<dbReference type="InterPro" id="IPR001214">
    <property type="entry name" value="SET_dom"/>
</dbReference>
<proteinExistence type="predicted"/>
<name>A0A4Z1NSB2_9PEZI</name>
<dbReference type="GO" id="GO:0032259">
    <property type="term" value="P:methylation"/>
    <property type="evidence" value="ECO:0007669"/>
    <property type="project" value="UniProtKB-KW"/>
</dbReference>
<organism evidence="3 4">
    <name type="scientific">Venturia nashicola</name>
    <dbReference type="NCBI Taxonomy" id="86259"/>
    <lineage>
        <taxon>Eukaryota</taxon>
        <taxon>Fungi</taxon>
        <taxon>Dikarya</taxon>
        <taxon>Ascomycota</taxon>
        <taxon>Pezizomycotina</taxon>
        <taxon>Dothideomycetes</taxon>
        <taxon>Pleosporomycetidae</taxon>
        <taxon>Venturiales</taxon>
        <taxon>Venturiaceae</taxon>
        <taxon>Venturia</taxon>
    </lineage>
</organism>
<feature type="region of interest" description="Disordered" evidence="1">
    <location>
        <begin position="214"/>
        <end position="235"/>
    </location>
</feature>
<dbReference type="OrthoDB" id="3180714at2759"/>
<keyword evidence="3" id="KW-0489">Methyltransferase</keyword>
<protein>
    <submittedName>
        <fullName evidence="3">Protein methyltransferase</fullName>
    </submittedName>
</protein>
<dbReference type="Proteomes" id="UP000298493">
    <property type="component" value="Unassembled WGS sequence"/>
</dbReference>
<dbReference type="Pfam" id="PF00856">
    <property type="entry name" value="SET"/>
    <property type="match status" value="1"/>
</dbReference>
<dbReference type="Gene3D" id="2.170.270.10">
    <property type="entry name" value="SET domain"/>
    <property type="match status" value="1"/>
</dbReference>
<dbReference type="PROSITE" id="PS50280">
    <property type="entry name" value="SET"/>
    <property type="match status" value="1"/>
</dbReference>
<keyword evidence="3" id="KW-0808">Transferase</keyword>
<evidence type="ECO:0000259" key="2">
    <source>
        <dbReference type="PROSITE" id="PS50280"/>
    </source>
</evidence>
<evidence type="ECO:0000313" key="4">
    <source>
        <dbReference type="Proteomes" id="UP000298493"/>
    </source>
</evidence>
<feature type="compositionally biased region" description="Acidic residues" evidence="1">
    <location>
        <begin position="216"/>
        <end position="227"/>
    </location>
</feature>
<reference evidence="3 4" key="1">
    <citation type="submission" date="2019-04" db="EMBL/GenBank/DDBJ databases">
        <title>High contiguity whole genome sequence and gene annotation resource for two Venturia nashicola isolates.</title>
        <authorList>
            <person name="Prokchorchik M."/>
            <person name="Won K."/>
            <person name="Lee Y."/>
            <person name="Choi E.D."/>
            <person name="Segonzac C."/>
            <person name="Sohn K.H."/>
        </authorList>
    </citation>
    <scope>NUCLEOTIDE SEQUENCE [LARGE SCALE GENOMIC DNA]</scope>
    <source>
        <strain evidence="3 4">PRI2</strain>
    </source>
</reference>
<dbReference type="EMBL" id="SNSC02000025">
    <property type="protein sequence ID" value="TID13810.1"/>
    <property type="molecule type" value="Genomic_DNA"/>
</dbReference>
<accession>A0A4Z1NSB2</accession>
<dbReference type="AlphaFoldDB" id="A0A4Z1NSB2"/>
<feature type="domain" description="SET" evidence="2">
    <location>
        <begin position="36"/>
        <end position="151"/>
    </location>
</feature>
<dbReference type="SUPFAM" id="SSF82199">
    <property type="entry name" value="SET domain"/>
    <property type="match status" value="1"/>
</dbReference>
<evidence type="ECO:0000256" key="1">
    <source>
        <dbReference type="SAM" id="MobiDB-lite"/>
    </source>
</evidence>